<keyword evidence="4" id="KW-1185">Reference proteome</keyword>
<dbReference type="InterPro" id="IPR038475">
    <property type="entry name" value="RecG_C_sf"/>
</dbReference>
<evidence type="ECO:0000259" key="2">
    <source>
        <dbReference type="Pfam" id="PF04326"/>
    </source>
</evidence>
<dbReference type="Pfam" id="PF04326">
    <property type="entry name" value="SLFN_AlbA_2"/>
    <property type="match status" value="1"/>
</dbReference>
<evidence type="ECO:0000313" key="4">
    <source>
        <dbReference type="Proteomes" id="UP000294813"/>
    </source>
</evidence>
<dbReference type="Gene3D" id="1.10.10.10">
    <property type="entry name" value="Winged helix-like DNA-binding domain superfamily/Winged helix DNA-binding domain"/>
    <property type="match status" value="1"/>
</dbReference>
<feature type="region of interest" description="Disordered" evidence="1">
    <location>
        <begin position="237"/>
        <end position="256"/>
    </location>
</feature>
<dbReference type="InterPro" id="IPR036390">
    <property type="entry name" value="WH_DNA-bd_sf"/>
</dbReference>
<reference evidence="3 4" key="1">
    <citation type="submission" date="2019-03" db="EMBL/GenBank/DDBJ databases">
        <title>Genomic Encyclopedia of Type Strains, Phase IV (KMG-IV): sequencing the most valuable type-strain genomes for metagenomic binning, comparative biology and taxonomic classification.</title>
        <authorList>
            <person name="Goeker M."/>
        </authorList>
    </citation>
    <scope>NUCLEOTIDE SEQUENCE [LARGE SCALE GENOMIC DNA]</scope>
    <source>
        <strain evidence="3 4">DSM 11170</strain>
    </source>
</reference>
<dbReference type="InterPro" id="IPR007421">
    <property type="entry name" value="Schlafen_AlbA_2_dom"/>
</dbReference>
<dbReference type="InterPro" id="IPR036388">
    <property type="entry name" value="WH-like_DNA-bd_sf"/>
</dbReference>
<evidence type="ECO:0000256" key="1">
    <source>
        <dbReference type="SAM" id="MobiDB-lite"/>
    </source>
</evidence>
<dbReference type="Pfam" id="PF13749">
    <property type="entry name" value="HATPase_c_4"/>
    <property type="match status" value="1"/>
</dbReference>
<protein>
    <submittedName>
        <fullName evidence="3">Putative HTH transcriptional regulator</fullName>
    </submittedName>
</protein>
<dbReference type="InterPro" id="IPR038461">
    <property type="entry name" value="Schlafen_AlbA_2_dom_sf"/>
</dbReference>
<dbReference type="Gene3D" id="3.30.565.60">
    <property type="match status" value="1"/>
</dbReference>
<organism evidence="3 4">
    <name type="scientific">Heliophilum fasciatum</name>
    <dbReference type="NCBI Taxonomy" id="35700"/>
    <lineage>
        <taxon>Bacteria</taxon>
        <taxon>Bacillati</taxon>
        <taxon>Bacillota</taxon>
        <taxon>Clostridia</taxon>
        <taxon>Eubacteriales</taxon>
        <taxon>Heliobacteriaceae</taxon>
        <taxon>Heliophilum</taxon>
    </lineage>
</organism>
<dbReference type="SUPFAM" id="SSF46785">
    <property type="entry name" value="Winged helix' DNA-binding domain"/>
    <property type="match status" value="1"/>
</dbReference>
<dbReference type="RefSeq" id="WP_131918584.1">
    <property type="nucleotide sequence ID" value="NZ_JAOQNU010000006.1"/>
</dbReference>
<dbReference type="Gene3D" id="3.30.950.30">
    <property type="entry name" value="Schlafen, AAA domain"/>
    <property type="match status" value="1"/>
</dbReference>
<name>A0A4R2S1F1_9FIRM</name>
<dbReference type="EMBL" id="SLXT01000006">
    <property type="protein sequence ID" value="TCP65165.1"/>
    <property type="molecule type" value="Genomic_DNA"/>
</dbReference>
<feature type="domain" description="Schlafen AlbA-2" evidence="2">
    <location>
        <begin position="24"/>
        <end position="153"/>
    </location>
</feature>
<evidence type="ECO:0000313" key="3">
    <source>
        <dbReference type="EMBL" id="TCP65165.1"/>
    </source>
</evidence>
<feature type="compositionally biased region" description="Basic and acidic residues" evidence="1">
    <location>
        <begin position="247"/>
        <end position="256"/>
    </location>
</feature>
<comment type="caution">
    <text evidence="3">The sequence shown here is derived from an EMBL/GenBank/DDBJ whole genome shotgun (WGS) entry which is preliminary data.</text>
</comment>
<proteinExistence type="predicted"/>
<dbReference type="PANTHER" id="PTHR30595:SF6">
    <property type="entry name" value="SCHLAFEN ALBA-2 DOMAIN-CONTAINING PROTEIN"/>
    <property type="match status" value="1"/>
</dbReference>
<feature type="region of interest" description="Disordered" evidence="1">
    <location>
        <begin position="201"/>
        <end position="222"/>
    </location>
</feature>
<accession>A0A4R2S1F1</accession>
<sequence>MELSMNLHPPFEKQFLTEADNQSFTMQSAALSELELADTMMGMANAGGGTIVVGIKDGQYEGFKGQDAAQMEAWLEKSISCCFPPVQAQTHWVRIDQSIESIESTESTESIESAESIDSPEQVLQIHVAGATEIHRNQAGLVFLRVGAQNIALTEEQQSRLAKDIVERARMAQGCPECREEDLDPNIVARLQHALDELAKASLASHDQQASDETDGPKDGFDDSLDEIYRWMATEGTKSFGSQPENGEIRSKPEPEAELPEVHLVEQLCRCGVAHATPEGWELNYTGVLLLAKNPQKYHSGPVIVFRQYSSKREDDEALPVYEQQIHGSLPHVLDTTVELIRDRLRVFCAIHPIKGRFITVPEYPHTAYVALVTNALQHAAYQQREPIYVSMYSDAMTIISPGLFPGIVDEANLYETQSWRNPALAHTLKLVMRAILPKASLKRVRLEMEQAILPAPTFEVKEGRVEVRLQNYAEQRRNRHQERMKLMIRSEWSSMTFDERRALEMIYNRKSLTPQELADRMKRTVNHARQLLNTLQARGLVDRIVLRRNDVNQVYKLLDI</sequence>
<dbReference type="OrthoDB" id="34589at2"/>
<dbReference type="PANTHER" id="PTHR30595">
    <property type="entry name" value="GLPR-RELATED TRANSCRIPTIONAL REPRESSOR"/>
    <property type="match status" value="1"/>
</dbReference>
<dbReference type="Proteomes" id="UP000294813">
    <property type="component" value="Unassembled WGS sequence"/>
</dbReference>
<dbReference type="AlphaFoldDB" id="A0A4R2S1F1"/>
<gene>
    <name evidence="3" type="ORF">EDD73_10648</name>
</gene>